<keyword evidence="2" id="KW-0732">Signal</keyword>
<evidence type="ECO:0000313" key="4">
    <source>
        <dbReference type="Proteomes" id="UP001652445"/>
    </source>
</evidence>
<feature type="compositionally biased region" description="Low complexity" evidence="1">
    <location>
        <begin position="467"/>
        <end position="490"/>
    </location>
</feature>
<feature type="signal peptide" evidence="2">
    <location>
        <begin position="1"/>
        <end position="34"/>
    </location>
</feature>
<protein>
    <recommendedName>
        <fullName evidence="5">CARDB domain-containing protein</fullName>
    </recommendedName>
</protein>
<comment type="caution">
    <text evidence="3">The sequence shown here is derived from an EMBL/GenBank/DDBJ whole genome shotgun (WGS) entry which is preliminary data.</text>
</comment>
<dbReference type="RefSeq" id="WP_262688053.1">
    <property type="nucleotide sequence ID" value="NZ_JAOQIO010000115.1"/>
</dbReference>
<dbReference type="EMBL" id="JAOQIO010000115">
    <property type="protein sequence ID" value="MCU6797242.1"/>
    <property type="molecule type" value="Genomic_DNA"/>
</dbReference>
<name>A0ABT2URR0_9BACL</name>
<evidence type="ECO:0000256" key="1">
    <source>
        <dbReference type="SAM" id="MobiDB-lite"/>
    </source>
</evidence>
<evidence type="ECO:0000256" key="2">
    <source>
        <dbReference type="SAM" id="SignalP"/>
    </source>
</evidence>
<proteinExistence type="predicted"/>
<organism evidence="3 4">
    <name type="scientific">Paenibacillus baimaensis</name>
    <dbReference type="NCBI Taxonomy" id="2982185"/>
    <lineage>
        <taxon>Bacteria</taxon>
        <taxon>Bacillati</taxon>
        <taxon>Bacillota</taxon>
        <taxon>Bacilli</taxon>
        <taxon>Bacillales</taxon>
        <taxon>Paenibacillaceae</taxon>
        <taxon>Paenibacillus</taxon>
    </lineage>
</organism>
<feature type="region of interest" description="Disordered" evidence="1">
    <location>
        <begin position="407"/>
        <end position="490"/>
    </location>
</feature>
<sequence>MKRNDRWSLPAKKWLVAAAVCTSSLLAVTPSAMAGKEGVFVATDAYFTLENAAFTSGNASSSIQFSLNIHNGSESDIDFNSYGVRIVDGQGNLFPAQLTSKQNARVKSGKDQEFRFYSEMAAGEHPDELTINLFAWDDSQPTFMRSIGDLSVSNAVTSFYDASKQILIPMNELDASYSKEVQVAMRLGRSYKINENGNSYIYTELFAQNGDKATLSLPNSLQFRLYASDSLKYSSSFVEGSQQSLLPGKLTKLMIRTPVPDNFVMNSTRMDAFYVSEAEDHVLGTLALTETEIKVPVGKEQPYSLFGTDSSLMVVADKVIAVKQTEGVLLQTTIKIRNDSNAAAALPALTGSYQFGTGAMEASQEQSLRSGFLSPGQIANVQYSILLPDGIEPRTVSLVLFENATPVTNTNTNNNNSNNNTSNNNGNGSSSGNANTSSSNSGAAANSGSSSTVNESAANGGTGGNTNSGTNASNNTGNASSNTTNRSNTTVKRPVMLFDLSHVEYANNAAIQAKPYEMGTPLSFASNGWLDTNIGVSLMELHIHENSDFGYRTAIAKYKLTNNGGSPLALPTLGTELINGQGLAFAGVRQSAAISQIMPNTSYVVSYSYMLPTTEMGTQLALNVFDPKSTAASKLSVGTYQVVVQGESIDKTISLYPFQLSFDAYAITTLYSSNAYNYVLKMDLTVNRQEQVIVDPNFSQLEFELVDGLGRSLGSQTASFTGTQKLITGNQKITFSSIKTEQFENDLTINVYETITTPNGPAKRLVKQLRQ</sequence>
<gene>
    <name evidence="3" type="ORF">OB236_34450</name>
</gene>
<accession>A0ABT2URR0</accession>
<evidence type="ECO:0008006" key="5">
    <source>
        <dbReference type="Google" id="ProtNLM"/>
    </source>
</evidence>
<dbReference type="Proteomes" id="UP001652445">
    <property type="component" value="Unassembled WGS sequence"/>
</dbReference>
<evidence type="ECO:0000313" key="3">
    <source>
        <dbReference type="EMBL" id="MCU6797242.1"/>
    </source>
</evidence>
<reference evidence="3 4" key="1">
    <citation type="submission" date="2022-09" db="EMBL/GenBank/DDBJ databases">
        <authorList>
            <person name="Han X.L."/>
            <person name="Wang Q."/>
            <person name="Lu T."/>
        </authorList>
    </citation>
    <scope>NUCLEOTIDE SEQUENCE [LARGE SCALE GENOMIC DNA]</scope>
    <source>
        <strain evidence="3 4">WQ 127069</strain>
    </source>
</reference>
<feature type="compositionally biased region" description="Low complexity" evidence="1">
    <location>
        <begin position="408"/>
        <end position="459"/>
    </location>
</feature>
<keyword evidence="4" id="KW-1185">Reference proteome</keyword>
<feature type="chain" id="PRO_5046979508" description="CARDB domain-containing protein" evidence="2">
    <location>
        <begin position="35"/>
        <end position="771"/>
    </location>
</feature>